<accession>A9UUQ1</accession>
<dbReference type="Proteomes" id="UP000001357">
    <property type="component" value="Unassembled WGS sequence"/>
</dbReference>
<reference evidence="4 5" key="1">
    <citation type="journal article" date="2008" name="Nature">
        <title>The genome of the choanoflagellate Monosiga brevicollis and the origin of metazoans.</title>
        <authorList>
            <consortium name="JGI Sequencing"/>
            <person name="King N."/>
            <person name="Westbrook M.J."/>
            <person name="Young S.L."/>
            <person name="Kuo A."/>
            <person name="Abedin M."/>
            <person name="Chapman J."/>
            <person name="Fairclough S."/>
            <person name="Hellsten U."/>
            <person name="Isogai Y."/>
            <person name="Letunic I."/>
            <person name="Marr M."/>
            <person name="Pincus D."/>
            <person name="Putnam N."/>
            <person name="Rokas A."/>
            <person name="Wright K.J."/>
            <person name="Zuzow R."/>
            <person name="Dirks W."/>
            <person name="Good M."/>
            <person name="Goodstein D."/>
            <person name="Lemons D."/>
            <person name="Li W."/>
            <person name="Lyons J.B."/>
            <person name="Morris A."/>
            <person name="Nichols S."/>
            <person name="Richter D.J."/>
            <person name="Salamov A."/>
            <person name="Bork P."/>
            <person name="Lim W.A."/>
            <person name="Manning G."/>
            <person name="Miller W.T."/>
            <person name="McGinnis W."/>
            <person name="Shapiro H."/>
            <person name="Tjian R."/>
            <person name="Grigoriev I.V."/>
            <person name="Rokhsar D."/>
        </authorList>
    </citation>
    <scope>NUCLEOTIDE SEQUENCE [LARGE SCALE GENOMIC DNA]</scope>
    <source>
        <strain evidence="5">MX1 / ATCC 50154</strain>
    </source>
</reference>
<evidence type="ECO:0000259" key="3">
    <source>
        <dbReference type="SMART" id="SM00184"/>
    </source>
</evidence>
<keyword evidence="2" id="KW-0472">Membrane</keyword>
<dbReference type="SUPFAM" id="SSF57850">
    <property type="entry name" value="RING/U-box"/>
    <property type="match status" value="1"/>
</dbReference>
<feature type="region of interest" description="Disordered" evidence="1">
    <location>
        <begin position="188"/>
        <end position="270"/>
    </location>
</feature>
<dbReference type="GeneID" id="5889514"/>
<feature type="domain" description="RING-type" evidence="3">
    <location>
        <begin position="52"/>
        <end position="113"/>
    </location>
</feature>
<keyword evidence="2" id="KW-0812">Transmembrane</keyword>
<feature type="region of interest" description="Disordered" evidence="1">
    <location>
        <begin position="400"/>
        <end position="434"/>
    </location>
</feature>
<keyword evidence="5" id="KW-1185">Reference proteome</keyword>
<dbReference type="KEGG" id="mbr:MONBRDRAFT_6586"/>
<evidence type="ECO:0000256" key="1">
    <source>
        <dbReference type="SAM" id="MobiDB-lite"/>
    </source>
</evidence>
<feature type="compositionally biased region" description="Pro residues" evidence="1">
    <location>
        <begin position="335"/>
        <end position="356"/>
    </location>
</feature>
<gene>
    <name evidence="4" type="ORF">MONBRDRAFT_6586</name>
</gene>
<feature type="compositionally biased region" description="Low complexity" evidence="1">
    <location>
        <begin position="357"/>
        <end position="366"/>
    </location>
</feature>
<name>A9UUQ1_MONBE</name>
<dbReference type="SMART" id="SM00184">
    <property type="entry name" value="RING"/>
    <property type="match status" value="1"/>
</dbReference>
<proteinExistence type="predicted"/>
<feature type="compositionally biased region" description="Basic residues" evidence="1">
    <location>
        <begin position="246"/>
        <end position="257"/>
    </location>
</feature>
<dbReference type="AlphaFoldDB" id="A9UUQ1"/>
<feature type="compositionally biased region" description="Low complexity" evidence="1">
    <location>
        <begin position="234"/>
        <end position="245"/>
    </location>
</feature>
<feature type="transmembrane region" description="Helical" evidence="2">
    <location>
        <begin position="444"/>
        <end position="462"/>
    </location>
</feature>
<dbReference type="InterPro" id="IPR001841">
    <property type="entry name" value="Znf_RING"/>
</dbReference>
<organism evidence="4 5">
    <name type="scientific">Monosiga brevicollis</name>
    <name type="common">Choanoflagellate</name>
    <dbReference type="NCBI Taxonomy" id="81824"/>
    <lineage>
        <taxon>Eukaryota</taxon>
        <taxon>Choanoflagellata</taxon>
        <taxon>Craspedida</taxon>
        <taxon>Salpingoecidae</taxon>
        <taxon>Monosiga</taxon>
    </lineage>
</organism>
<evidence type="ECO:0000313" key="4">
    <source>
        <dbReference type="EMBL" id="EDQ90761.1"/>
    </source>
</evidence>
<evidence type="ECO:0000256" key="2">
    <source>
        <dbReference type="SAM" id="Phobius"/>
    </source>
</evidence>
<evidence type="ECO:0000313" key="5">
    <source>
        <dbReference type="Proteomes" id="UP000001357"/>
    </source>
</evidence>
<dbReference type="EMBL" id="CH991546">
    <property type="protein sequence ID" value="EDQ90761.1"/>
    <property type="molecule type" value="Genomic_DNA"/>
</dbReference>
<dbReference type="RefSeq" id="XP_001744058.1">
    <property type="nucleotide sequence ID" value="XM_001744006.1"/>
</dbReference>
<feature type="region of interest" description="Disordered" evidence="1">
    <location>
        <begin position="1"/>
        <end position="45"/>
    </location>
</feature>
<sequence>METARERGAGVGGAVSEVGSPARFEGEGGAVVKAQRAEPSGEAVADDDEDQCAICLSAVPAVGAHVEARELRAVLQPCGHAYHSGCINGTKLVALFRSNASRHEPAFMPCAAIPNGCLRGLVQNGFRRAPVAVPSTAAFQPPSSSMDRSLTRTVLLSLHNVFVLFPNGTHAPSSLCYRTLLIGESAAEGAASVEKPMREQAASSPRRRKRNAQARSAQAEPARVRSWSSLRTQRAGPATAYATRRATVRTPRRKRAKTTASESLDDRRQRLQRERESYHCRSCQTVLDHVHPEHLCDACLANVVRQRLAAAQAKAQHRTAAVADAGRRLSAVRAAPPPPPVRTLVPPPPPSYPPPYSSASRTSRPADPSHHTHKQALSTNVATASQNVASLLNSLTAPAPTRSLAQSTPPNYAPSRPTPRPSPDSKAATSTTTQDAFPNKVCHTVVSVTVLLALALMLFPFAHNWAQLRQMVHTVLAKNGQIDPGQEQRVYRSAYRLGRQRFPSSRELAMLGEDDYLHLVRQAMEERPQRPGLLSSVLRR</sequence>
<keyword evidence="2" id="KW-1133">Transmembrane helix</keyword>
<protein>
    <recommendedName>
        <fullName evidence="3">RING-type domain-containing protein</fullName>
    </recommendedName>
</protein>
<dbReference type="InterPro" id="IPR013083">
    <property type="entry name" value="Znf_RING/FYVE/PHD"/>
</dbReference>
<dbReference type="InParanoid" id="A9UUQ1"/>
<feature type="region of interest" description="Disordered" evidence="1">
    <location>
        <begin position="331"/>
        <end position="375"/>
    </location>
</feature>
<dbReference type="Gene3D" id="3.30.40.10">
    <property type="entry name" value="Zinc/RING finger domain, C3HC4 (zinc finger)"/>
    <property type="match status" value="1"/>
</dbReference>